<reference evidence="2" key="1">
    <citation type="journal article" date="2022" name="Nat. Commun.">
        <title>Chromosome evolution and the genetic basis of agronomically important traits in greater yam.</title>
        <authorList>
            <person name="Bredeson J.V."/>
            <person name="Lyons J.B."/>
            <person name="Oniyinde I.O."/>
            <person name="Okereke N.R."/>
            <person name="Kolade O."/>
            <person name="Nnabue I."/>
            <person name="Nwadili C.O."/>
            <person name="Hribova E."/>
            <person name="Parker M."/>
            <person name="Nwogha J."/>
            <person name="Shu S."/>
            <person name="Carlson J."/>
            <person name="Kariba R."/>
            <person name="Muthemba S."/>
            <person name="Knop K."/>
            <person name="Barton G.J."/>
            <person name="Sherwood A.V."/>
            <person name="Lopez-Montes A."/>
            <person name="Asiedu R."/>
            <person name="Jamnadass R."/>
            <person name="Muchugi A."/>
            <person name="Goodstein D."/>
            <person name="Egesi C.N."/>
            <person name="Featherston J."/>
            <person name="Asfaw A."/>
            <person name="Simpson G.G."/>
            <person name="Dolezel J."/>
            <person name="Hendre P.S."/>
            <person name="Van Deynze A."/>
            <person name="Kumar P.L."/>
            <person name="Obidiegwu J.E."/>
            <person name="Bhattacharjee R."/>
            <person name="Rokhsar D.S."/>
        </authorList>
    </citation>
    <scope>NUCLEOTIDE SEQUENCE [LARGE SCALE GENOMIC DNA]</scope>
    <source>
        <strain evidence="2">cv. TDa95/00328</strain>
    </source>
</reference>
<name>A0ACB7U6W2_DIOAL</name>
<keyword evidence="2" id="KW-1185">Reference proteome</keyword>
<evidence type="ECO:0000313" key="2">
    <source>
        <dbReference type="Proteomes" id="UP000827976"/>
    </source>
</evidence>
<gene>
    <name evidence="1" type="ORF">IHE45_18G053100</name>
</gene>
<dbReference type="EMBL" id="CM037028">
    <property type="protein sequence ID" value="KAH7656046.1"/>
    <property type="molecule type" value="Genomic_DNA"/>
</dbReference>
<sequence length="1116" mass="127403">MVGKTIRIYGFPIYVTANEVKVFLERYVDEGAVDAVKVRLTKGRDRSLRAFVLVQFSSIRHAGEISSLAQHKCLIYGTYILTTSSAEHDIVQNPRISWFTLEDAMLHLGCPISSEKFSVLGSFKGVRVDFGFNLRKIYFFIPWLSKSYKLELSYEAIWEIKLLRFPDKHEKFLLIQVQAAPRIYERSVQNSSILDDDNFFKDLPDDQWIRTTDFTPLRSIGQSSAFCLQLPYGCSLPNIRKYFVYYKEVDGPFHLLIGSSFSCSLDLVPIVEPSPDIKVPYRILFKINHMVQNGTLMGPTLDHKFYQLVSPHFAPINHIERALEELSYLKSSCLNPANWLHEKYKKFQRSKRVTKSSMFSLNSGLVYVHRVQVTPCKVYFYGPEKNISNRVIRHFSKDIDNFIRISFVDEDCEKLRSSDLSPRSSIDKRTAIYERILSTMRNGMCIGDKKFEFLAFSSSQLRENSTWMFASRPGLTATDIRKWMGDFRKIRNVAKYAARLGQSFSSSTETLTVYRDEVEVIPDVENSAGYVFSDGIGKISPEFARAVAKKCHITTSTPTAFQIRYGGYKGVVAVDPTSSMKLSLRKSMSKYESENNKLDVLAYSKYQPCYLNRQLITLLSTLGVRDAMFERKQGEAVKQLDNILVDPASAQEAIEIMPPGETTNILKEMLLCGYKPDVEPFLSMLLQTFRAMKLVELRTRSRIFIPKGRSLMGCLDETRTLDYGEVFVQVSRTGNKNVYDDGLSKFSGSELKSGTAVVEGKVVVAKNPCLHPGDIRVLLAVDVPCLRHMVDCVVFPQKGKRPHPNECSGSDLDGDMYFVSWDPMLIPPCQDEPMDYTAAKPEILDHDVTIEEVEKYFVNYMLNDSLGIISNAHTVFADKEPLKARSEACLELARLSSIAVDFAKTGVPAVIPPNLHVKEYPDFMEKQDKVTYISKGVIGKLFREIKDHAPNSCCIKAFTREVAALSYDSDMEVDGFIEYIDEASFFKNEYDTKLGNLMDHYEIKTEAEILSGSVMNASKPFNRYKDGEAVILAVRLLRKEARGWFNEKRHDDEDKDNAFAKASAWYHVTYHPDYWGGIYNEELNRPHFLSFAWCVYDKLIVIKQKNMRMRRAAESL</sequence>
<accession>A0ACB7U6W2</accession>
<comment type="caution">
    <text evidence="1">The sequence shown here is derived from an EMBL/GenBank/DDBJ whole genome shotgun (WGS) entry which is preliminary data.</text>
</comment>
<proteinExistence type="predicted"/>
<dbReference type="EC" id="2.7.7.48" evidence="1"/>
<organism evidence="1 2">
    <name type="scientific">Dioscorea alata</name>
    <name type="common">Purple yam</name>
    <dbReference type="NCBI Taxonomy" id="55571"/>
    <lineage>
        <taxon>Eukaryota</taxon>
        <taxon>Viridiplantae</taxon>
        <taxon>Streptophyta</taxon>
        <taxon>Embryophyta</taxon>
        <taxon>Tracheophyta</taxon>
        <taxon>Spermatophyta</taxon>
        <taxon>Magnoliopsida</taxon>
        <taxon>Liliopsida</taxon>
        <taxon>Dioscoreales</taxon>
        <taxon>Dioscoreaceae</taxon>
        <taxon>Dioscorea</taxon>
    </lineage>
</organism>
<protein>
    <submittedName>
        <fullName evidence="1">RNA-dependent RNA polymerase protein</fullName>
        <ecNumber evidence="1">2.7.7.48</ecNumber>
    </submittedName>
</protein>
<keyword evidence="1" id="KW-0548">Nucleotidyltransferase</keyword>
<keyword evidence="1" id="KW-0808">Transferase</keyword>
<keyword evidence="1" id="KW-0696">RNA-directed RNA polymerase</keyword>
<dbReference type="Proteomes" id="UP000827976">
    <property type="component" value="Chromosome 18"/>
</dbReference>
<evidence type="ECO:0000313" key="1">
    <source>
        <dbReference type="EMBL" id="KAH7656046.1"/>
    </source>
</evidence>